<accession>A0AAV4XX12</accession>
<comment type="caution">
    <text evidence="1">The sequence shown here is derived from an EMBL/GenBank/DDBJ whole genome shotgun (WGS) entry which is preliminary data.</text>
</comment>
<gene>
    <name evidence="1" type="primary">AVEN_44664_1</name>
    <name evidence="1" type="ORF">CEXT_523001</name>
</gene>
<keyword evidence="2" id="KW-1185">Reference proteome</keyword>
<reference evidence="1 2" key="1">
    <citation type="submission" date="2021-06" db="EMBL/GenBank/DDBJ databases">
        <title>Caerostris extrusa draft genome.</title>
        <authorList>
            <person name="Kono N."/>
            <person name="Arakawa K."/>
        </authorList>
    </citation>
    <scope>NUCLEOTIDE SEQUENCE [LARGE SCALE GENOMIC DNA]</scope>
</reference>
<sequence>MMCRQLGFSGGHLYHWFPRNNDSSQLMYEEPHCTGSAFLTDCPNWNSRQLGSGVCVLPVASFCECSSSLDVRSFHHNFPT</sequence>
<dbReference type="Proteomes" id="UP001054945">
    <property type="component" value="Unassembled WGS sequence"/>
</dbReference>
<name>A0AAV4XX12_CAEEX</name>
<evidence type="ECO:0000313" key="1">
    <source>
        <dbReference type="EMBL" id="GIY99712.1"/>
    </source>
</evidence>
<organism evidence="1 2">
    <name type="scientific">Caerostris extrusa</name>
    <name type="common">Bark spider</name>
    <name type="synonym">Caerostris bankana</name>
    <dbReference type="NCBI Taxonomy" id="172846"/>
    <lineage>
        <taxon>Eukaryota</taxon>
        <taxon>Metazoa</taxon>
        <taxon>Ecdysozoa</taxon>
        <taxon>Arthropoda</taxon>
        <taxon>Chelicerata</taxon>
        <taxon>Arachnida</taxon>
        <taxon>Araneae</taxon>
        <taxon>Araneomorphae</taxon>
        <taxon>Entelegynae</taxon>
        <taxon>Araneoidea</taxon>
        <taxon>Araneidae</taxon>
        <taxon>Caerostris</taxon>
    </lineage>
</organism>
<proteinExistence type="predicted"/>
<dbReference type="AlphaFoldDB" id="A0AAV4XX12"/>
<dbReference type="EMBL" id="BPLR01018451">
    <property type="protein sequence ID" value="GIY99712.1"/>
    <property type="molecule type" value="Genomic_DNA"/>
</dbReference>
<protein>
    <submittedName>
        <fullName evidence="1">SRCR domain-containing protein</fullName>
    </submittedName>
</protein>
<evidence type="ECO:0000313" key="2">
    <source>
        <dbReference type="Proteomes" id="UP001054945"/>
    </source>
</evidence>